<evidence type="ECO:0000259" key="2">
    <source>
        <dbReference type="Pfam" id="PF01558"/>
    </source>
</evidence>
<dbReference type="GO" id="GO:0019164">
    <property type="term" value="F:pyruvate synthase activity"/>
    <property type="evidence" value="ECO:0007669"/>
    <property type="project" value="UniProtKB-EC"/>
</dbReference>
<gene>
    <name evidence="3" type="primary">porC</name>
    <name evidence="3" type="ORF">DTL3_0630</name>
</gene>
<dbReference type="KEGG" id="dtn:DTL3_0630"/>
<dbReference type="OrthoDB" id="9794954at2"/>
<protein>
    <submittedName>
        <fullName evidence="3">Pyruvate synthase subunit PorC</fullName>
        <ecNumber evidence="3">1.2.7.1</ecNumber>
    </submittedName>
</protein>
<keyword evidence="3" id="KW-0670">Pyruvate</keyword>
<reference evidence="4" key="1">
    <citation type="submission" date="2014-11" db="EMBL/GenBank/DDBJ databases">
        <authorList>
            <person name="Wibberg D."/>
        </authorList>
    </citation>
    <scope>NUCLEOTIDE SEQUENCE [LARGE SCALE GENOMIC DNA]</scope>
    <source>
        <strain evidence="4">L3</strain>
    </source>
</reference>
<dbReference type="AlphaFoldDB" id="A0A0C7P116"/>
<dbReference type="InterPro" id="IPR019752">
    <property type="entry name" value="Pyrv/ketoisovalerate_OxRed_cat"/>
</dbReference>
<dbReference type="STRING" id="1006576.DTL3_0630"/>
<dbReference type="PANTHER" id="PTHR43366:SF1">
    <property type="entry name" value="PYRUVATE SYNTHASE SUBUNIT PORC"/>
    <property type="match status" value="1"/>
</dbReference>
<dbReference type="RefSeq" id="WP_045087487.1">
    <property type="nucleotide sequence ID" value="NZ_LN824141.1"/>
</dbReference>
<dbReference type="Proteomes" id="UP000032809">
    <property type="component" value="Chromosome I"/>
</dbReference>
<keyword evidence="4" id="KW-1185">Reference proteome</keyword>
<dbReference type="InterPro" id="IPR011894">
    <property type="entry name" value="PorC_KorC"/>
</dbReference>
<dbReference type="PATRIC" id="fig|1006576.9.peg.615"/>
<dbReference type="Gene3D" id="3.40.920.10">
    <property type="entry name" value="Pyruvate-ferredoxin oxidoreductase, PFOR, domain III"/>
    <property type="match status" value="1"/>
</dbReference>
<feature type="domain" description="Pyruvate/ketoisovalerate oxidoreductase catalytic" evidence="2">
    <location>
        <begin position="14"/>
        <end position="185"/>
    </location>
</feature>
<keyword evidence="1 3" id="KW-0560">Oxidoreductase</keyword>
<proteinExistence type="predicted"/>
<dbReference type="EMBL" id="LN824141">
    <property type="protein sequence ID" value="CEP77945.1"/>
    <property type="molecule type" value="Genomic_DNA"/>
</dbReference>
<dbReference type="SUPFAM" id="SSF53323">
    <property type="entry name" value="Pyruvate-ferredoxin oxidoreductase, PFOR, domain III"/>
    <property type="match status" value="1"/>
</dbReference>
<dbReference type="EC" id="1.2.7.1" evidence="3"/>
<accession>A0A0C7P116</accession>
<sequence length="191" mass="21187">MPEKYFEIRWHGRAGQGAKSASQFLTEAAEESGKYSTSFPEYGAERTGAPMKAFNRIADVPIRLRSDIENPDVVCVIDDTLLKNPEITSGLSEDKLLLVNTTRSIEEVRKLTKFKGKIGVVPATEIALEEIGRPIPNTTMIGALIRATDVVPMDAVKQKIRAAFARKFSESVVQANIRALERGYQEVKFSE</sequence>
<name>A0A0C7P116_DEFTU</name>
<dbReference type="NCBIfam" id="TIGR02175">
    <property type="entry name" value="PorC_KorC"/>
    <property type="match status" value="1"/>
</dbReference>
<dbReference type="HOGENOM" id="CLU_087284_2_0_0"/>
<dbReference type="InterPro" id="IPR002869">
    <property type="entry name" value="Pyrv_flavodox_OxRed_cen"/>
</dbReference>
<dbReference type="InterPro" id="IPR051626">
    <property type="entry name" value="Oxidoreductase_gamma_subunit"/>
</dbReference>
<dbReference type="Pfam" id="PF01558">
    <property type="entry name" value="POR"/>
    <property type="match status" value="1"/>
</dbReference>
<organism evidence="3 4">
    <name type="scientific">Defluviitoga tunisiensis</name>
    <dbReference type="NCBI Taxonomy" id="1006576"/>
    <lineage>
        <taxon>Bacteria</taxon>
        <taxon>Thermotogati</taxon>
        <taxon>Thermotogota</taxon>
        <taxon>Thermotogae</taxon>
        <taxon>Petrotogales</taxon>
        <taxon>Petrotogaceae</taxon>
        <taxon>Defluviitoga</taxon>
    </lineage>
</organism>
<dbReference type="PANTHER" id="PTHR43366">
    <property type="entry name" value="PYRUVATE SYNTHASE SUBUNIT PORC"/>
    <property type="match status" value="1"/>
</dbReference>
<evidence type="ECO:0000256" key="1">
    <source>
        <dbReference type="ARBA" id="ARBA00023002"/>
    </source>
</evidence>
<evidence type="ECO:0000313" key="4">
    <source>
        <dbReference type="Proteomes" id="UP000032809"/>
    </source>
</evidence>
<evidence type="ECO:0000313" key="3">
    <source>
        <dbReference type="EMBL" id="CEP77945.1"/>
    </source>
</evidence>